<organism evidence="2 3">
    <name type="scientific">Thalassovita gelatinovora</name>
    <name type="common">Thalassobius gelatinovorus</name>
    <dbReference type="NCBI Taxonomy" id="53501"/>
    <lineage>
        <taxon>Bacteria</taxon>
        <taxon>Pseudomonadati</taxon>
        <taxon>Pseudomonadota</taxon>
        <taxon>Alphaproteobacteria</taxon>
        <taxon>Rhodobacterales</taxon>
        <taxon>Roseobacteraceae</taxon>
        <taxon>Thalassovita</taxon>
    </lineage>
</organism>
<accession>A0A0P1F3Q2</accession>
<dbReference type="PANTHER" id="PTHR28152:SF1">
    <property type="entry name" value="HYDROXYACYL-THIOESTER DEHYDRATASE TYPE 2, MITOCHONDRIAL"/>
    <property type="match status" value="1"/>
</dbReference>
<dbReference type="PANTHER" id="PTHR28152">
    <property type="entry name" value="HYDROXYACYL-THIOESTER DEHYDRATASE TYPE 2, MITOCHONDRIAL"/>
    <property type="match status" value="1"/>
</dbReference>
<dbReference type="InterPro" id="IPR052741">
    <property type="entry name" value="Mitochondrial_HTD2"/>
</dbReference>
<dbReference type="STRING" id="53501.SAMN04488043_1185"/>
<dbReference type="Gene3D" id="3.10.129.10">
    <property type="entry name" value="Hotdog Thioesterase"/>
    <property type="match status" value="1"/>
</dbReference>
<reference evidence="2 3" key="1">
    <citation type="submission" date="2015-09" db="EMBL/GenBank/DDBJ databases">
        <authorList>
            <consortium name="Swine Surveillance"/>
        </authorList>
    </citation>
    <scope>NUCLEOTIDE SEQUENCE [LARGE SCALE GENOMIC DNA]</scope>
    <source>
        <strain evidence="2 3">CECT 4357</strain>
    </source>
</reference>
<proteinExistence type="predicted"/>
<name>A0A0P1F3Q2_THAGE</name>
<gene>
    <name evidence="2" type="ORF">TG4357_00004</name>
</gene>
<dbReference type="Proteomes" id="UP000051587">
    <property type="component" value="Unassembled WGS sequence"/>
</dbReference>
<sequence length="287" mass="31922">MDIAHLQTWIGSTEQVAEQVSPFLSIALAATLDRDDPPYAEGDVLPLLWHWLHFQDPCPQGQLGPDGHPARGGFIPPIPLPRRMWAGSRLQSLAPMHIGMPLRRVSTIKDVTHKSGRSGDLVFVTVQHRILDGDTACVEEEQDIVYRQAPDRDAPAPTPKPAPEGSAYSRLIDPDPVLLQRYSALTFNGHRIHYDRDFCKHEEGYPGLVVHGPLLATLLLDLLRRQYPQVPVADFSFRAVAPVFDTHPFTLHGAPDKADQTFRLWVRRHDGALAMNAIATLAKGSRT</sequence>
<dbReference type="SUPFAM" id="SSF54637">
    <property type="entry name" value="Thioesterase/thiol ester dehydrase-isomerase"/>
    <property type="match status" value="2"/>
</dbReference>
<dbReference type="OrthoDB" id="7183822at2"/>
<evidence type="ECO:0000256" key="1">
    <source>
        <dbReference type="SAM" id="MobiDB-lite"/>
    </source>
</evidence>
<keyword evidence="3" id="KW-1185">Reference proteome</keyword>
<evidence type="ECO:0000313" key="3">
    <source>
        <dbReference type="Proteomes" id="UP000051587"/>
    </source>
</evidence>
<dbReference type="RefSeq" id="WP_058260828.1">
    <property type="nucleotide sequence ID" value="NZ_CP051181.1"/>
</dbReference>
<evidence type="ECO:0000313" key="2">
    <source>
        <dbReference type="EMBL" id="CUH62316.1"/>
    </source>
</evidence>
<protein>
    <recommendedName>
        <fullName evidence="4">N-terminal of MaoC-like dehydratase domain-containing protein</fullName>
    </recommendedName>
</protein>
<dbReference type="GO" id="GO:0019171">
    <property type="term" value="F:(3R)-hydroxyacyl-[acyl-carrier-protein] dehydratase activity"/>
    <property type="evidence" value="ECO:0007669"/>
    <property type="project" value="TreeGrafter"/>
</dbReference>
<dbReference type="InterPro" id="IPR029069">
    <property type="entry name" value="HotDog_dom_sf"/>
</dbReference>
<evidence type="ECO:0008006" key="4">
    <source>
        <dbReference type="Google" id="ProtNLM"/>
    </source>
</evidence>
<dbReference type="EMBL" id="CYSA01000001">
    <property type="protein sequence ID" value="CUH62316.1"/>
    <property type="molecule type" value="Genomic_DNA"/>
</dbReference>
<feature type="region of interest" description="Disordered" evidence="1">
    <location>
        <begin position="148"/>
        <end position="169"/>
    </location>
</feature>
<dbReference type="AlphaFoldDB" id="A0A0P1F3Q2"/>